<protein>
    <recommendedName>
        <fullName evidence="4">PEGA domain-containing protein</fullName>
    </recommendedName>
</protein>
<sequence>MKKVLGAFALSSLLFTGCASIVGNPNQTLPISSTPSEANIVIVDETGKKVFKGITPTSVTLPKSDGSYWGGKSFTIEISKDGYATTKIPVKAKANGWYLAGNLVFGGLIGWFVLDPFSGSMYTLSPGEIESSLGDQTAENTGKDGSISIVLLQDVPEELRSKMTRVN</sequence>
<dbReference type="RefSeq" id="WP_233088814.1">
    <property type="nucleotide sequence ID" value="NZ_BAABWN010000004.1"/>
</dbReference>
<feature type="chain" id="PRO_5045553252" description="PEGA domain-containing protein" evidence="1">
    <location>
        <begin position="20"/>
        <end position="167"/>
    </location>
</feature>
<evidence type="ECO:0000256" key="1">
    <source>
        <dbReference type="SAM" id="SignalP"/>
    </source>
</evidence>
<dbReference type="EMBL" id="BAABWN010000004">
    <property type="protein sequence ID" value="GAA6167576.1"/>
    <property type="molecule type" value="Genomic_DNA"/>
</dbReference>
<keyword evidence="3" id="KW-1185">Reference proteome</keyword>
<gene>
    <name evidence="2" type="ORF">NBRC116591_13860</name>
</gene>
<keyword evidence="1" id="KW-0732">Signal</keyword>
<dbReference type="Proteomes" id="UP001465153">
    <property type="component" value="Unassembled WGS sequence"/>
</dbReference>
<feature type="signal peptide" evidence="1">
    <location>
        <begin position="1"/>
        <end position="19"/>
    </location>
</feature>
<proteinExistence type="predicted"/>
<name>A0ABQ0A7G1_9GAMM</name>
<organism evidence="2 3">
    <name type="scientific">Sessilibacter corallicola</name>
    <dbReference type="NCBI Taxonomy" id="2904075"/>
    <lineage>
        <taxon>Bacteria</taxon>
        <taxon>Pseudomonadati</taxon>
        <taxon>Pseudomonadota</taxon>
        <taxon>Gammaproteobacteria</taxon>
        <taxon>Cellvibrionales</taxon>
        <taxon>Cellvibrionaceae</taxon>
        <taxon>Sessilibacter</taxon>
    </lineage>
</organism>
<reference evidence="2 3" key="1">
    <citation type="submission" date="2024-04" db="EMBL/GenBank/DDBJ databases">
        <title>Draft genome sequence of Sessilibacter corallicola NBRC 116591.</title>
        <authorList>
            <person name="Miyakawa T."/>
            <person name="Kusuya Y."/>
            <person name="Miura T."/>
        </authorList>
    </citation>
    <scope>NUCLEOTIDE SEQUENCE [LARGE SCALE GENOMIC DNA]</scope>
    <source>
        <strain evidence="2 3">KU-00831-HH</strain>
    </source>
</reference>
<evidence type="ECO:0000313" key="3">
    <source>
        <dbReference type="Proteomes" id="UP001465153"/>
    </source>
</evidence>
<evidence type="ECO:0008006" key="4">
    <source>
        <dbReference type="Google" id="ProtNLM"/>
    </source>
</evidence>
<accession>A0ABQ0A7G1</accession>
<dbReference type="PROSITE" id="PS51257">
    <property type="entry name" value="PROKAR_LIPOPROTEIN"/>
    <property type="match status" value="1"/>
</dbReference>
<comment type="caution">
    <text evidence="2">The sequence shown here is derived from an EMBL/GenBank/DDBJ whole genome shotgun (WGS) entry which is preliminary data.</text>
</comment>
<evidence type="ECO:0000313" key="2">
    <source>
        <dbReference type="EMBL" id="GAA6167576.1"/>
    </source>
</evidence>